<dbReference type="PANTHER" id="PTHR48070">
    <property type="entry name" value="ESTERASE OVCA2"/>
    <property type="match status" value="1"/>
</dbReference>
<evidence type="ECO:0000256" key="1">
    <source>
        <dbReference type="ARBA" id="ARBA00005863"/>
    </source>
</evidence>
<dbReference type="Proteomes" id="UP000256645">
    <property type="component" value="Unassembled WGS sequence"/>
</dbReference>
<evidence type="ECO:0000259" key="3">
    <source>
        <dbReference type="Pfam" id="PF03959"/>
    </source>
</evidence>
<gene>
    <name evidence="4" type="ORF">BP6252_13078</name>
</gene>
<dbReference type="Pfam" id="PF03959">
    <property type="entry name" value="FSH1"/>
    <property type="match status" value="1"/>
</dbReference>
<evidence type="ECO:0000256" key="2">
    <source>
        <dbReference type="ARBA" id="ARBA00022801"/>
    </source>
</evidence>
<dbReference type="PANTHER" id="PTHR48070:SF3">
    <property type="entry name" value="ESTERASE DBAE-RELATED"/>
    <property type="match status" value="1"/>
</dbReference>
<dbReference type="InterPro" id="IPR029058">
    <property type="entry name" value="AB_hydrolase_fold"/>
</dbReference>
<keyword evidence="5" id="KW-1185">Reference proteome</keyword>
<dbReference type="OrthoDB" id="414698at2759"/>
<comment type="caution">
    <text evidence="4">The sequence shown here is derived from an EMBL/GenBank/DDBJ whole genome shotgun (WGS) entry which is preliminary data.</text>
</comment>
<dbReference type="GO" id="GO:0044550">
    <property type="term" value="P:secondary metabolite biosynthetic process"/>
    <property type="evidence" value="ECO:0007669"/>
    <property type="project" value="TreeGrafter"/>
</dbReference>
<name>A0A3D8Q9S6_9HELO</name>
<dbReference type="GO" id="GO:0005737">
    <property type="term" value="C:cytoplasm"/>
    <property type="evidence" value="ECO:0007669"/>
    <property type="project" value="TreeGrafter"/>
</dbReference>
<comment type="similarity">
    <text evidence="1">Belongs to the LovG family.</text>
</comment>
<dbReference type="EMBL" id="PDLM01000017">
    <property type="protein sequence ID" value="RDW58602.1"/>
    <property type="molecule type" value="Genomic_DNA"/>
</dbReference>
<protein>
    <recommendedName>
        <fullName evidence="3">Serine hydrolase domain-containing protein</fullName>
    </recommendedName>
</protein>
<dbReference type="GO" id="GO:0016787">
    <property type="term" value="F:hydrolase activity"/>
    <property type="evidence" value="ECO:0007669"/>
    <property type="project" value="UniProtKB-KW"/>
</dbReference>
<organism evidence="4 5">
    <name type="scientific">Coleophoma cylindrospora</name>
    <dbReference type="NCBI Taxonomy" id="1849047"/>
    <lineage>
        <taxon>Eukaryota</taxon>
        <taxon>Fungi</taxon>
        <taxon>Dikarya</taxon>
        <taxon>Ascomycota</taxon>
        <taxon>Pezizomycotina</taxon>
        <taxon>Leotiomycetes</taxon>
        <taxon>Helotiales</taxon>
        <taxon>Dermateaceae</taxon>
        <taxon>Coleophoma</taxon>
    </lineage>
</organism>
<reference evidence="4 5" key="1">
    <citation type="journal article" date="2018" name="IMA Fungus">
        <title>IMA Genome-F 9: Draft genome sequence of Annulohypoxylon stygium, Aspergillus mulundensis, Berkeleyomyces basicola (syn. Thielaviopsis basicola), Ceratocystis smalleyi, two Cercospora beticola strains, Coleophoma cylindrospora, Fusarium fracticaudum, Phialophora cf. hyalina, and Morchella septimelata.</title>
        <authorList>
            <person name="Wingfield B.D."/>
            <person name="Bills G.F."/>
            <person name="Dong Y."/>
            <person name="Huang W."/>
            <person name="Nel W.J."/>
            <person name="Swalarsk-Parry B.S."/>
            <person name="Vaghefi N."/>
            <person name="Wilken P.M."/>
            <person name="An Z."/>
            <person name="de Beer Z.W."/>
            <person name="De Vos L."/>
            <person name="Chen L."/>
            <person name="Duong T.A."/>
            <person name="Gao Y."/>
            <person name="Hammerbacher A."/>
            <person name="Kikkert J.R."/>
            <person name="Li Y."/>
            <person name="Li H."/>
            <person name="Li K."/>
            <person name="Li Q."/>
            <person name="Liu X."/>
            <person name="Ma X."/>
            <person name="Naidoo K."/>
            <person name="Pethybridge S.J."/>
            <person name="Sun J."/>
            <person name="Steenkamp E.T."/>
            <person name="van der Nest M.A."/>
            <person name="van Wyk S."/>
            <person name="Wingfield M.J."/>
            <person name="Xiong C."/>
            <person name="Yue Q."/>
            <person name="Zhang X."/>
        </authorList>
    </citation>
    <scope>NUCLEOTIDE SEQUENCE [LARGE SCALE GENOMIC DNA]</scope>
    <source>
        <strain evidence="4 5">BP6252</strain>
    </source>
</reference>
<dbReference type="Gene3D" id="3.40.50.1820">
    <property type="entry name" value="alpha/beta hydrolase"/>
    <property type="match status" value="1"/>
</dbReference>
<feature type="domain" description="Serine hydrolase" evidence="3">
    <location>
        <begin position="12"/>
        <end position="243"/>
    </location>
</feature>
<dbReference type="InterPro" id="IPR050593">
    <property type="entry name" value="LovG"/>
</dbReference>
<dbReference type="InterPro" id="IPR005645">
    <property type="entry name" value="FSH-like_dom"/>
</dbReference>
<dbReference type="GO" id="GO:0005634">
    <property type="term" value="C:nucleus"/>
    <property type="evidence" value="ECO:0007669"/>
    <property type="project" value="TreeGrafter"/>
</dbReference>
<dbReference type="SUPFAM" id="SSF53474">
    <property type="entry name" value="alpha/beta-Hydrolases"/>
    <property type="match status" value="1"/>
</dbReference>
<sequence>MFEQAASTLHLPRILCLHGGGTNAEIFSLQCRSLTVHLNTQFRLVFAQGPFFCEPHPAIIPVYKEYEPYRLWMRWLETQQNLPADVVIGEIDYNIRTAMQSDQGTGEWVGLMGFSQGANVAASMLYERQQRISLEKNPDAAGFAGEKWRFGVLLAGRAPLVGLSELTENDEALRVAGEVPNWTADMKTPAGGKLKLPTVHVHGLLDAGLPLHQKLKDLYCDEEFASLIEWEGDHRVPFKTADVRRVVDATLLAAKNAGVPLDE</sequence>
<accession>A0A3D8Q9S6</accession>
<proteinExistence type="inferred from homology"/>
<evidence type="ECO:0000313" key="5">
    <source>
        <dbReference type="Proteomes" id="UP000256645"/>
    </source>
</evidence>
<keyword evidence="2" id="KW-0378">Hydrolase</keyword>
<dbReference type="AlphaFoldDB" id="A0A3D8Q9S6"/>
<evidence type="ECO:0000313" key="4">
    <source>
        <dbReference type="EMBL" id="RDW58602.1"/>
    </source>
</evidence>